<comment type="caution">
    <text evidence="1">The sequence shown here is derived from an EMBL/GenBank/DDBJ whole genome shotgun (WGS) entry which is preliminary data.</text>
</comment>
<accession>A0A1Q8YAH8</accession>
<name>A0A1Q8YAH8_9BURK</name>
<protein>
    <submittedName>
        <fullName evidence="1">Uncharacterized protein</fullName>
    </submittedName>
</protein>
<dbReference type="Proteomes" id="UP000185911">
    <property type="component" value="Unassembled WGS sequence"/>
</dbReference>
<gene>
    <name evidence="1" type="ORF">BLL52_3807</name>
</gene>
<sequence length="37" mass="4272">MLNGTVRATKHMKHLKKLHKKTHVDWALTSILQCMAT</sequence>
<reference evidence="1 2" key="1">
    <citation type="submission" date="2017-01" db="EMBL/GenBank/DDBJ databases">
        <title>Genome sequence of Rhodoferax antarcticus ANT.BR, a psychrophilic purple nonsulfur bacterium from an Antarctic microbial mat.</title>
        <authorList>
            <person name="Baker J."/>
            <person name="Riester C."/>
            <person name="Skinner B."/>
            <person name="Newell A."/>
            <person name="Swingley W."/>
            <person name="Madigan M."/>
            <person name="Jung D."/>
            <person name="Asao M."/>
            <person name="Chen M."/>
            <person name="Loughlin P."/>
            <person name="Pan H."/>
            <person name="Lin S."/>
            <person name="Li N."/>
            <person name="Shaw J."/>
            <person name="Prado M."/>
            <person name="Sherman C."/>
            <person name="Li X."/>
            <person name="Tang J."/>
            <person name="Blankenship R."/>
            <person name="Zhao T."/>
            <person name="Touchman J."/>
            <person name="Sattley M."/>
        </authorList>
    </citation>
    <scope>NUCLEOTIDE SEQUENCE [LARGE SCALE GENOMIC DNA]</scope>
    <source>
        <strain evidence="1 2">ANT.BR</strain>
    </source>
</reference>
<proteinExistence type="predicted"/>
<dbReference type="EMBL" id="MSYM01000018">
    <property type="protein sequence ID" value="OLP04987.1"/>
    <property type="molecule type" value="Genomic_DNA"/>
</dbReference>
<evidence type="ECO:0000313" key="2">
    <source>
        <dbReference type="Proteomes" id="UP000185911"/>
    </source>
</evidence>
<organism evidence="1 2">
    <name type="scientific">Rhodoferax antarcticus ANT.BR</name>
    <dbReference type="NCBI Taxonomy" id="1111071"/>
    <lineage>
        <taxon>Bacteria</taxon>
        <taxon>Pseudomonadati</taxon>
        <taxon>Pseudomonadota</taxon>
        <taxon>Betaproteobacteria</taxon>
        <taxon>Burkholderiales</taxon>
        <taxon>Comamonadaceae</taxon>
        <taxon>Rhodoferax</taxon>
    </lineage>
</organism>
<dbReference type="AlphaFoldDB" id="A0A1Q8YAH8"/>
<evidence type="ECO:0000313" key="1">
    <source>
        <dbReference type="EMBL" id="OLP04987.1"/>
    </source>
</evidence>
<keyword evidence="2" id="KW-1185">Reference proteome</keyword>